<reference evidence="2 3" key="1">
    <citation type="submission" date="2019-08" db="EMBL/GenBank/DDBJ databases">
        <title>Draft genome sequences of two oriental melons (Cucumis melo L. var makuwa).</title>
        <authorList>
            <person name="Kwon S.-Y."/>
        </authorList>
    </citation>
    <scope>NUCLEOTIDE SEQUENCE [LARGE SCALE GENOMIC DNA]</scope>
    <source>
        <strain evidence="3">cv. SW 3</strain>
        <tissue evidence="2">Leaf</tissue>
    </source>
</reference>
<evidence type="ECO:0000313" key="3">
    <source>
        <dbReference type="Proteomes" id="UP000321393"/>
    </source>
</evidence>
<name>A0A5A7TFB7_CUCMM</name>
<feature type="region of interest" description="Disordered" evidence="1">
    <location>
        <begin position="230"/>
        <end position="250"/>
    </location>
</feature>
<evidence type="ECO:0000256" key="1">
    <source>
        <dbReference type="SAM" id="MobiDB-lite"/>
    </source>
</evidence>
<dbReference type="EMBL" id="SSTE01016227">
    <property type="protein sequence ID" value="KAA0041893.1"/>
    <property type="molecule type" value="Genomic_DNA"/>
</dbReference>
<gene>
    <name evidence="2" type="ORF">E6C27_scaffold67G002920</name>
</gene>
<comment type="caution">
    <text evidence="2">The sequence shown here is derived from an EMBL/GenBank/DDBJ whole genome shotgun (WGS) entry which is preliminary data.</text>
</comment>
<accession>A0A5A7TFB7</accession>
<proteinExistence type="predicted"/>
<dbReference type="OrthoDB" id="414945at2759"/>
<dbReference type="AlphaFoldDB" id="A0A5A7TFB7"/>
<feature type="region of interest" description="Disordered" evidence="1">
    <location>
        <begin position="203"/>
        <end position="222"/>
    </location>
</feature>
<sequence>MLDTQHAWCLHSHAHDSRAALHNGCARMDGQGYTRASQIRQTISTCARDSDGLRAFLNMLSAPGSVWKFLYRSKSVMKALEGSICILAVLQSFAHSFSQTLPHTLPTLIQLSRAPHNLASISIANNRVQLDKMKHVEIDRYFIKERLDNGCICILYTPSSQQIVDVRTKGLLRQSFDSCVSKLGTLNSQQECEKNTCKEQYGNGTPEEAGSPNDQGTQDSDVELVVSLSSEELEEVEVGEEAENQRFWRT</sequence>
<organism evidence="2 3">
    <name type="scientific">Cucumis melo var. makuwa</name>
    <name type="common">Oriental melon</name>
    <dbReference type="NCBI Taxonomy" id="1194695"/>
    <lineage>
        <taxon>Eukaryota</taxon>
        <taxon>Viridiplantae</taxon>
        <taxon>Streptophyta</taxon>
        <taxon>Embryophyta</taxon>
        <taxon>Tracheophyta</taxon>
        <taxon>Spermatophyta</taxon>
        <taxon>Magnoliopsida</taxon>
        <taxon>eudicotyledons</taxon>
        <taxon>Gunneridae</taxon>
        <taxon>Pentapetalae</taxon>
        <taxon>rosids</taxon>
        <taxon>fabids</taxon>
        <taxon>Cucurbitales</taxon>
        <taxon>Cucurbitaceae</taxon>
        <taxon>Benincaseae</taxon>
        <taxon>Cucumis</taxon>
    </lineage>
</organism>
<dbReference type="Proteomes" id="UP000321393">
    <property type="component" value="Unassembled WGS sequence"/>
</dbReference>
<evidence type="ECO:0000313" key="2">
    <source>
        <dbReference type="EMBL" id="KAA0041893.1"/>
    </source>
</evidence>
<protein>
    <submittedName>
        <fullName evidence="2">Mitochondrial protein</fullName>
    </submittedName>
</protein>
<feature type="compositionally biased region" description="Acidic residues" evidence="1">
    <location>
        <begin position="231"/>
        <end position="242"/>
    </location>
</feature>